<dbReference type="InterPro" id="IPR051689">
    <property type="entry name" value="Sterol_desaturase/TMEM195"/>
</dbReference>
<dbReference type="AlphaFoldDB" id="A0AA39IFY9"/>
<feature type="domain" description="Fatty acid hydroxylase" evidence="14">
    <location>
        <begin position="162"/>
        <end position="294"/>
    </location>
</feature>
<evidence type="ECO:0000259" key="15">
    <source>
        <dbReference type="Pfam" id="PF24858"/>
    </source>
</evidence>
<evidence type="ECO:0000259" key="14">
    <source>
        <dbReference type="Pfam" id="PF04116"/>
    </source>
</evidence>
<dbReference type="GO" id="GO:0005506">
    <property type="term" value="F:iron ion binding"/>
    <property type="evidence" value="ECO:0007669"/>
    <property type="project" value="InterPro"/>
</dbReference>
<evidence type="ECO:0000256" key="2">
    <source>
        <dbReference type="ARBA" id="ARBA00004477"/>
    </source>
</evidence>
<dbReference type="InterPro" id="IPR056853">
    <property type="entry name" value="AGMP_C"/>
</dbReference>
<keyword evidence="8 13" id="KW-0472">Membrane</keyword>
<evidence type="ECO:0000313" key="17">
    <source>
        <dbReference type="Proteomes" id="UP001175271"/>
    </source>
</evidence>
<keyword evidence="3 13" id="KW-0812">Transmembrane</keyword>
<feature type="transmembrane region" description="Helical" evidence="13">
    <location>
        <begin position="483"/>
        <end position="504"/>
    </location>
</feature>
<feature type="domain" description="Alkylglycerol monooxygenase C-terminal" evidence="15">
    <location>
        <begin position="402"/>
        <end position="469"/>
    </location>
</feature>
<dbReference type="EMBL" id="JAUCMV010000001">
    <property type="protein sequence ID" value="KAK0423652.1"/>
    <property type="molecule type" value="Genomic_DNA"/>
</dbReference>
<dbReference type="Pfam" id="PF04116">
    <property type="entry name" value="FA_hydroxylase"/>
    <property type="match status" value="1"/>
</dbReference>
<organism evidence="16 17">
    <name type="scientific">Steinernema hermaphroditum</name>
    <dbReference type="NCBI Taxonomy" id="289476"/>
    <lineage>
        <taxon>Eukaryota</taxon>
        <taxon>Metazoa</taxon>
        <taxon>Ecdysozoa</taxon>
        <taxon>Nematoda</taxon>
        <taxon>Chromadorea</taxon>
        <taxon>Rhabditida</taxon>
        <taxon>Tylenchina</taxon>
        <taxon>Panagrolaimomorpha</taxon>
        <taxon>Strongyloidoidea</taxon>
        <taxon>Steinernematidae</taxon>
        <taxon>Steinernema</taxon>
    </lineage>
</organism>
<keyword evidence="5 13" id="KW-1133">Transmembrane helix</keyword>
<sequence length="827" mass="96188">MHRRDTVSPNAYSIVVAPMRSELLKQMRNITSGADSNFLAALFPPNSLGNCLFGRLTLRNLRYAFYLISPYESTYETIEEVPQYDVQVSTWWMIFILLEFVIVNLTGRGDRFALNDSVTCISAGILSQCFKFGGKAIAIFPYIYLWDNFRIYELPWDSIWTWILCLFAQDFMYYLGHRAIHEIGFFWGFHSIHHSSEYFNPSTAFRQAAIQDAGLAFYDCLQAFFIPPSIFLVHRYFSEIYQFAMHSSLVGDLGPLGIVLNTPSHHRVHHGRNPYCIDKNYGGVFIIWDKMFCTFEAERLEDKPIYGLVENENSFNQLWLQFYKFKAYFWDKGQLKDAIGRPLFPTFADKVRAALYPPGWFPGINDKVHLFFHWYTLDDTTKAIPSIEKRLVRYDPILPGWLKIYCCSHFVIVIWAFMHFQLDRADMSYYEFTKQFMFFVATMQCVGAFFDKRWFAPYMEITRCSTVIVYFTSLLFWGDEFPLHYALLLLTFVGSVSLWISRLVKDRSYNAKIAARENLVKSLMFFLVSYEPNIAEVFGSSNEVEINNASTFFQVYDLDSMPDNVSSVTINDLLIVSGFSMNHASEMSTFCKRLKEYKALQGVPYRLVIFTLLDVREGNLASMKNHCPERVEFRNFPFEKYPYYVRHLFEYRFKHLIIAQMLMESPLVFWMDSSVRFYDDADQSTQTLIDYAKRPESLNVVQVDTSGHKIYPATMKEMLDRFNYPEQKAKELDMYLGGVVMWIRSPTTIRVIKEMVSCSLEKECMAPNGARLGCASTVSTKPDVFAGCHRFDQSALAVILSKEADFDPSRYAYTKGKITFLKVERGT</sequence>
<dbReference type="Pfam" id="PF24858">
    <property type="entry name" value="AGMP_C"/>
    <property type="match status" value="1"/>
</dbReference>
<reference evidence="16" key="1">
    <citation type="submission" date="2023-06" db="EMBL/GenBank/DDBJ databases">
        <title>Genomic analysis of the entomopathogenic nematode Steinernema hermaphroditum.</title>
        <authorList>
            <person name="Schwarz E.M."/>
            <person name="Heppert J.K."/>
            <person name="Baniya A."/>
            <person name="Schwartz H.T."/>
            <person name="Tan C.-H."/>
            <person name="Antoshechkin I."/>
            <person name="Sternberg P.W."/>
            <person name="Goodrich-Blair H."/>
            <person name="Dillman A.R."/>
        </authorList>
    </citation>
    <scope>NUCLEOTIDE SEQUENCE</scope>
    <source>
        <strain evidence="16">PS9179</strain>
        <tissue evidence="16">Whole animal</tissue>
    </source>
</reference>
<evidence type="ECO:0000313" key="16">
    <source>
        <dbReference type="EMBL" id="KAK0423652.1"/>
    </source>
</evidence>
<gene>
    <name evidence="16" type="ORF">QR680_008256</name>
</gene>
<evidence type="ECO:0000256" key="9">
    <source>
        <dbReference type="ARBA" id="ARBA00038190"/>
    </source>
</evidence>
<dbReference type="PANTHER" id="PTHR21624:SF4">
    <property type="entry name" value="ALKYLGLYCEROL MONOOXYGENASE"/>
    <property type="match status" value="1"/>
</dbReference>
<dbReference type="Pfam" id="PF07801">
    <property type="entry name" value="DUF1647"/>
    <property type="match status" value="1"/>
</dbReference>
<evidence type="ECO:0000256" key="13">
    <source>
        <dbReference type="SAM" id="Phobius"/>
    </source>
</evidence>
<comment type="cofactor">
    <cofactor evidence="1">
        <name>Fe cation</name>
        <dbReference type="ChEBI" id="CHEBI:24875"/>
    </cofactor>
</comment>
<comment type="similarity">
    <text evidence="9">Belongs to the sterol desaturase family. TMEM195 subfamily.</text>
</comment>
<evidence type="ECO:0000256" key="12">
    <source>
        <dbReference type="ARBA" id="ARBA00047556"/>
    </source>
</evidence>
<feature type="transmembrane region" description="Helical" evidence="13">
    <location>
        <begin position="400"/>
        <end position="420"/>
    </location>
</feature>
<evidence type="ECO:0000256" key="3">
    <source>
        <dbReference type="ARBA" id="ARBA00022692"/>
    </source>
</evidence>
<keyword evidence="6" id="KW-0560">Oxidoreductase</keyword>
<name>A0AA39IFY9_9BILA</name>
<dbReference type="PANTHER" id="PTHR21624">
    <property type="entry name" value="STEROL DESATURASE-RELATED PROTEIN"/>
    <property type="match status" value="1"/>
</dbReference>
<comment type="caution">
    <text evidence="16">The sequence shown here is derived from an EMBL/GenBank/DDBJ whole genome shotgun (WGS) entry which is preliminary data.</text>
</comment>
<evidence type="ECO:0000256" key="6">
    <source>
        <dbReference type="ARBA" id="ARBA00023002"/>
    </source>
</evidence>
<dbReference type="InterPro" id="IPR012444">
    <property type="entry name" value="DUF1647"/>
</dbReference>
<keyword evidence="17" id="KW-1185">Reference proteome</keyword>
<dbReference type="GO" id="GO:0050479">
    <property type="term" value="F:glyceryl-ether monooxygenase activity"/>
    <property type="evidence" value="ECO:0007669"/>
    <property type="project" value="UniProtKB-EC"/>
</dbReference>
<evidence type="ECO:0000256" key="10">
    <source>
        <dbReference type="ARBA" id="ARBA00039026"/>
    </source>
</evidence>
<dbReference type="EC" id="1.14.16.5" evidence="10"/>
<dbReference type="GO" id="GO:0005789">
    <property type="term" value="C:endoplasmic reticulum membrane"/>
    <property type="evidence" value="ECO:0007669"/>
    <property type="project" value="UniProtKB-SubCell"/>
</dbReference>
<evidence type="ECO:0000256" key="4">
    <source>
        <dbReference type="ARBA" id="ARBA00022824"/>
    </source>
</evidence>
<dbReference type="InterPro" id="IPR006694">
    <property type="entry name" value="Fatty_acid_hydroxylase"/>
</dbReference>
<evidence type="ECO:0000256" key="11">
    <source>
        <dbReference type="ARBA" id="ARBA00040992"/>
    </source>
</evidence>
<comment type="subcellular location">
    <subcellularLocation>
        <location evidence="2">Endoplasmic reticulum membrane</location>
        <topology evidence="2">Multi-pass membrane protein</topology>
    </subcellularLocation>
</comment>
<dbReference type="GO" id="GO:0006643">
    <property type="term" value="P:membrane lipid metabolic process"/>
    <property type="evidence" value="ECO:0007669"/>
    <property type="project" value="TreeGrafter"/>
</dbReference>
<evidence type="ECO:0000256" key="5">
    <source>
        <dbReference type="ARBA" id="ARBA00022989"/>
    </source>
</evidence>
<protein>
    <recommendedName>
        <fullName evidence="11">Alkylglycerol monooxygenase</fullName>
        <ecNumber evidence="10">1.14.16.5</ecNumber>
    </recommendedName>
</protein>
<dbReference type="Proteomes" id="UP001175271">
    <property type="component" value="Unassembled WGS sequence"/>
</dbReference>
<evidence type="ECO:0000256" key="8">
    <source>
        <dbReference type="ARBA" id="ARBA00023136"/>
    </source>
</evidence>
<evidence type="ECO:0000256" key="1">
    <source>
        <dbReference type="ARBA" id="ARBA00001962"/>
    </source>
</evidence>
<keyword evidence="4" id="KW-0256">Endoplasmic reticulum</keyword>
<proteinExistence type="inferred from homology"/>
<evidence type="ECO:0000256" key="7">
    <source>
        <dbReference type="ARBA" id="ARBA00023004"/>
    </source>
</evidence>
<accession>A0AA39IFY9</accession>
<keyword evidence="7" id="KW-0408">Iron</keyword>
<dbReference type="GO" id="GO:0008610">
    <property type="term" value="P:lipid biosynthetic process"/>
    <property type="evidence" value="ECO:0007669"/>
    <property type="project" value="InterPro"/>
</dbReference>
<comment type="catalytic activity">
    <reaction evidence="12">
        <text>1-O-(1,2-saturated-alkyl)-sn-glycerol + (6R)-L-erythro-5,6,7,8-tetrahydrobiopterin + O2 = a 1-(1-hydroxyalkyl)-sn-glycerol + (6R)-L-erythro-6,7-dihydrobiopterin + H2O</text>
        <dbReference type="Rhea" id="RHEA:36255"/>
        <dbReference type="ChEBI" id="CHEBI:15377"/>
        <dbReference type="ChEBI" id="CHEBI:15379"/>
        <dbReference type="ChEBI" id="CHEBI:43120"/>
        <dbReference type="ChEBI" id="CHEBI:59560"/>
        <dbReference type="ChEBI" id="CHEBI:73418"/>
        <dbReference type="ChEBI" id="CHEBI:83957"/>
        <dbReference type="EC" id="1.14.16.5"/>
    </reaction>
</comment>